<proteinExistence type="predicted"/>
<dbReference type="RefSeq" id="WP_341374873.1">
    <property type="nucleotide sequence ID" value="NZ_JBBUTF010000012.1"/>
</dbReference>
<protein>
    <submittedName>
        <fullName evidence="3">DUF4124 domain-containing protein</fullName>
    </submittedName>
</protein>
<gene>
    <name evidence="3" type="ORF">AACH11_14085</name>
</gene>
<evidence type="ECO:0000313" key="4">
    <source>
        <dbReference type="Proteomes" id="UP001368500"/>
    </source>
</evidence>
<organism evidence="3 4">
    <name type="scientific">Pseudaquabacterium rugosum</name>
    <dbReference type="NCBI Taxonomy" id="2984194"/>
    <lineage>
        <taxon>Bacteria</taxon>
        <taxon>Pseudomonadati</taxon>
        <taxon>Pseudomonadota</taxon>
        <taxon>Betaproteobacteria</taxon>
        <taxon>Burkholderiales</taxon>
        <taxon>Sphaerotilaceae</taxon>
        <taxon>Pseudaquabacterium</taxon>
    </lineage>
</organism>
<dbReference type="EMBL" id="JBBUTF010000012">
    <property type="protein sequence ID" value="MEK8027095.1"/>
    <property type="molecule type" value="Genomic_DNA"/>
</dbReference>
<keyword evidence="4" id="KW-1185">Reference proteome</keyword>
<sequence length="198" mass="21386">MQTIDRALGAAVLTAVLLIHSGPARAAWRCVGPAGAVSFQDAPCPPGQRQDSIQATRPPSGLSAAAADRSRRIDAAIVAGRPIVGMNRREVDRTFGSAPDRVAQGQYPGVIRDELTWERSDRIWVVTLDNGLVVGVESREPRPPRAVSAASSGAQTRACPSAAEIRDIEMRINMYVNRDQPQLQAELARQLREARGCR</sequence>
<evidence type="ECO:0000313" key="3">
    <source>
        <dbReference type="EMBL" id="MEK8027095.1"/>
    </source>
</evidence>
<dbReference type="Pfam" id="PF13511">
    <property type="entry name" value="DUF4124"/>
    <property type="match status" value="1"/>
</dbReference>
<feature type="region of interest" description="Disordered" evidence="1">
    <location>
        <begin position="44"/>
        <end position="66"/>
    </location>
</feature>
<reference evidence="3 4" key="1">
    <citation type="submission" date="2024-04" db="EMBL/GenBank/DDBJ databases">
        <title>Novel species of the genus Ideonella isolated from streams.</title>
        <authorList>
            <person name="Lu H."/>
        </authorList>
    </citation>
    <scope>NUCLEOTIDE SEQUENCE [LARGE SCALE GENOMIC DNA]</scope>
    <source>
        <strain evidence="3 4">BYS139W</strain>
    </source>
</reference>
<name>A0ABU9BEH1_9BURK</name>
<comment type="caution">
    <text evidence="3">The sequence shown here is derived from an EMBL/GenBank/DDBJ whole genome shotgun (WGS) entry which is preliminary data.</text>
</comment>
<feature type="domain" description="DUF4124" evidence="2">
    <location>
        <begin position="24"/>
        <end position="68"/>
    </location>
</feature>
<dbReference type="Proteomes" id="UP001368500">
    <property type="component" value="Unassembled WGS sequence"/>
</dbReference>
<accession>A0ABU9BEH1</accession>
<evidence type="ECO:0000256" key="1">
    <source>
        <dbReference type="SAM" id="MobiDB-lite"/>
    </source>
</evidence>
<dbReference type="InterPro" id="IPR025392">
    <property type="entry name" value="DUF4124"/>
</dbReference>
<evidence type="ECO:0000259" key="2">
    <source>
        <dbReference type="Pfam" id="PF13511"/>
    </source>
</evidence>